<feature type="domain" description="Glycosyl hydrolase family 13 catalytic" evidence="3">
    <location>
        <begin position="133"/>
        <end position="540"/>
    </location>
</feature>
<dbReference type="PANTHER" id="PTHR10357:SF210">
    <property type="entry name" value="MALTODEXTRIN GLUCOSIDASE"/>
    <property type="match status" value="1"/>
</dbReference>
<dbReference type="Gene3D" id="2.60.40.10">
    <property type="entry name" value="Immunoglobulins"/>
    <property type="match status" value="1"/>
</dbReference>
<dbReference type="InterPro" id="IPR017853">
    <property type="entry name" value="GH"/>
</dbReference>
<sequence>MRRSPHHDGSPLYVSTPTPALGDTVEVRVRVPHDFGAVAVSTRSNPNREPRFSEASVVHSDDVWDWWQASVVVENPAHGYRFLFELADGSQRWLNATGLHEIETLDAEDFTLVGVSQPGFGAPAWARSSVMYQVFPDRFARSEGADARPTPDWAIAASWGDPVDTEPPGRSQQFYGGDLDGVTEHLDHLADLGVTLIYLTPFFPARSNHRYDSTSFDEVDPLLGGDDALVRLVEAAHGRGMRVIGDLTSNHSGDGHEWFVAAREHPDAPERDFYYWHAPSDEAETPEGAVAERLDGEPAHDYESWLGVPSLPKFNWNSAELRRRFIEGPDSVVARWLKPPFSLDGWRIDVANMTGRLLAEDLNAQVRQTIRRTMVEVNPDTILLGESTNDASSDFRGDAWHGAMTYANFTRPLWGWLSVPGSTAGGGIGFARHRIPALTGHQFVEAHTRFAAGFPWQVRLANMNALDTHDTPRFLTSALPGTVPFALGLSVTMPGIPVIFAGDEFGLIGVDGEHSRTPLPWGELASAGRGVAAPPLSAGRGVAASPPSAGRGVAASPLSAGRGVAVYGDSLETTTPAETVALYSALIRLRREHPALNDGGFRWLHVGDDVLAFVREAAEESVLVVAARAAFSVQMEGMADAVPLFGDAAVDGALISGDGPTFAAWALPGLGLPPL</sequence>
<dbReference type="Proteomes" id="UP000317998">
    <property type="component" value="Unassembled WGS sequence"/>
</dbReference>
<dbReference type="AlphaFoldDB" id="A0A542YAK6"/>
<keyword evidence="1" id="KW-0378">Hydrolase</keyword>
<name>A0A542YAK6_9MICO</name>
<gene>
    <name evidence="4" type="ORF">FB562_2452</name>
</gene>
<dbReference type="Gene3D" id="3.20.20.80">
    <property type="entry name" value="Glycosidases"/>
    <property type="match status" value="1"/>
</dbReference>
<dbReference type="PANTHER" id="PTHR10357">
    <property type="entry name" value="ALPHA-AMYLASE FAMILY MEMBER"/>
    <property type="match status" value="1"/>
</dbReference>
<reference evidence="4 5" key="1">
    <citation type="submission" date="2019-06" db="EMBL/GenBank/DDBJ databases">
        <title>Sequencing the genomes of 1000 actinobacteria strains.</title>
        <authorList>
            <person name="Klenk H.-P."/>
        </authorList>
    </citation>
    <scope>NUCLEOTIDE SEQUENCE [LARGE SCALE GENOMIC DNA]</scope>
    <source>
        <strain evidence="4 5">DSM 26477</strain>
    </source>
</reference>
<organism evidence="4 5">
    <name type="scientific">Homoserinimonas aerilata</name>
    <dbReference type="NCBI Taxonomy" id="1162970"/>
    <lineage>
        <taxon>Bacteria</taxon>
        <taxon>Bacillati</taxon>
        <taxon>Actinomycetota</taxon>
        <taxon>Actinomycetes</taxon>
        <taxon>Micrococcales</taxon>
        <taxon>Microbacteriaceae</taxon>
        <taxon>Homoserinimonas</taxon>
    </lineage>
</organism>
<evidence type="ECO:0000256" key="2">
    <source>
        <dbReference type="ARBA" id="ARBA00023295"/>
    </source>
</evidence>
<dbReference type="EMBL" id="VFOM01000003">
    <property type="protein sequence ID" value="TQL45042.1"/>
    <property type="molecule type" value="Genomic_DNA"/>
</dbReference>
<keyword evidence="5" id="KW-1185">Reference proteome</keyword>
<comment type="caution">
    <text evidence="4">The sequence shown here is derived from an EMBL/GenBank/DDBJ whole genome shotgun (WGS) entry which is preliminary data.</text>
</comment>
<dbReference type="RefSeq" id="WP_246081481.1">
    <property type="nucleotide sequence ID" value="NZ_VFOM01000003.1"/>
</dbReference>
<dbReference type="SUPFAM" id="SSF51445">
    <property type="entry name" value="(Trans)glycosidases"/>
    <property type="match status" value="1"/>
</dbReference>
<protein>
    <submittedName>
        <fullName evidence="4">Alpha-glucosidase</fullName>
    </submittedName>
</protein>
<dbReference type="SMART" id="SM00642">
    <property type="entry name" value="Aamy"/>
    <property type="match status" value="1"/>
</dbReference>
<dbReference type="InterPro" id="IPR006047">
    <property type="entry name" value="GH13_cat_dom"/>
</dbReference>
<dbReference type="CDD" id="cd11338">
    <property type="entry name" value="AmyAc_CMD"/>
    <property type="match status" value="1"/>
</dbReference>
<evidence type="ECO:0000313" key="5">
    <source>
        <dbReference type="Proteomes" id="UP000317998"/>
    </source>
</evidence>
<dbReference type="GO" id="GO:0005975">
    <property type="term" value="P:carbohydrate metabolic process"/>
    <property type="evidence" value="ECO:0007669"/>
    <property type="project" value="InterPro"/>
</dbReference>
<dbReference type="GO" id="GO:0004553">
    <property type="term" value="F:hydrolase activity, hydrolyzing O-glycosyl compounds"/>
    <property type="evidence" value="ECO:0007669"/>
    <property type="project" value="InterPro"/>
</dbReference>
<dbReference type="InterPro" id="IPR014756">
    <property type="entry name" value="Ig_E-set"/>
</dbReference>
<evidence type="ECO:0000256" key="1">
    <source>
        <dbReference type="ARBA" id="ARBA00022801"/>
    </source>
</evidence>
<dbReference type="InterPro" id="IPR004185">
    <property type="entry name" value="Glyco_hydro_13_lg-like_dom"/>
</dbReference>
<evidence type="ECO:0000313" key="4">
    <source>
        <dbReference type="EMBL" id="TQL45042.1"/>
    </source>
</evidence>
<accession>A0A542YAK6</accession>
<evidence type="ECO:0000259" key="3">
    <source>
        <dbReference type="SMART" id="SM00642"/>
    </source>
</evidence>
<dbReference type="CDD" id="cd02857">
    <property type="entry name" value="E_set_CDase_PDE_N"/>
    <property type="match status" value="1"/>
</dbReference>
<keyword evidence="2" id="KW-0326">Glycosidase</keyword>
<dbReference type="InterPro" id="IPR013783">
    <property type="entry name" value="Ig-like_fold"/>
</dbReference>
<dbReference type="Pfam" id="PF00128">
    <property type="entry name" value="Alpha-amylase"/>
    <property type="match status" value="1"/>
</dbReference>
<dbReference type="SUPFAM" id="SSF81296">
    <property type="entry name" value="E set domains"/>
    <property type="match status" value="1"/>
</dbReference>
<proteinExistence type="predicted"/>